<dbReference type="PROSITE" id="PS51257">
    <property type="entry name" value="PROKAR_LIPOPROTEIN"/>
    <property type="match status" value="1"/>
</dbReference>
<dbReference type="Gene3D" id="3.10.450.40">
    <property type="match status" value="1"/>
</dbReference>
<dbReference type="Pfam" id="PF03413">
    <property type="entry name" value="PepSY"/>
    <property type="match status" value="1"/>
</dbReference>
<feature type="compositionally biased region" description="Low complexity" evidence="1">
    <location>
        <begin position="23"/>
        <end position="42"/>
    </location>
</feature>
<dbReference type="InterPro" id="IPR025711">
    <property type="entry name" value="PepSY"/>
</dbReference>
<dbReference type="RefSeq" id="WP_181409538.1">
    <property type="nucleotide sequence ID" value="NZ_JBHMAX010000014.1"/>
</dbReference>
<evidence type="ECO:0000256" key="1">
    <source>
        <dbReference type="SAM" id="MobiDB-lite"/>
    </source>
</evidence>
<accession>A0ABV5V1S3</accession>
<dbReference type="Proteomes" id="UP001589613">
    <property type="component" value="Unassembled WGS sequence"/>
</dbReference>
<evidence type="ECO:0000256" key="2">
    <source>
        <dbReference type="SAM" id="SignalP"/>
    </source>
</evidence>
<keyword evidence="2" id="KW-0732">Signal</keyword>
<evidence type="ECO:0000259" key="3">
    <source>
        <dbReference type="Pfam" id="PF03413"/>
    </source>
</evidence>
<evidence type="ECO:0000313" key="5">
    <source>
        <dbReference type="Proteomes" id="UP001589613"/>
    </source>
</evidence>
<gene>
    <name evidence="4" type="ORF">ACFFN0_06840</name>
</gene>
<feature type="region of interest" description="Disordered" evidence="1">
    <location>
        <begin position="23"/>
        <end position="78"/>
    </location>
</feature>
<proteinExistence type="predicted"/>
<feature type="chain" id="PRO_5046397739" evidence="2">
    <location>
        <begin position="26"/>
        <end position="202"/>
    </location>
</feature>
<feature type="domain" description="PepSY" evidence="3">
    <location>
        <begin position="142"/>
        <end position="199"/>
    </location>
</feature>
<sequence length="202" mass="20507">MRKTRTTTLATVLALGLTLAACGGADDTADSPTADTSPSAVPAPAPTEEDADDDRATDEDTDAGGSFDPTASGLAAVDVAETEAGGTAYQLDDEDGDGGWEVDVALEDRSVEVTVGPDSQVLGTEDDDLDDEDRAALDAATVPLAEAVQTAVAEVGGQLDGVELDDEDGTWVWEVSLDDTDGGDDVEVRVSTTTGEVVSADA</sequence>
<feature type="compositionally biased region" description="Acidic residues" evidence="1">
    <location>
        <begin position="47"/>
        <end position="62"/>
    </location>
</feature>
<feature type="signal peptide" evidence="2">
    <location>
        <begin position="1"/>
        <end position="25"/>
    </location>
</feature>
<keyword evidence="5" id="KW-1185">Reference proteome</keyword>
<organism evidence="4 5">
    <name type="scientific">Ornithinimicrobium kibberense</name>
    <dbReference type="NCBI Taxonomy" id="282060"/>
    <lineage>
        <taxon>Bacteria</taxon>
        <taxon>Bacillati</taxon>
        <taxon>Actinomycetota</taxon>
        <taxon>Actinomycetes</taxon>
        <taxon>Micrococcales</taxon>
        <taxon>Ornithinimicrobiaceae</taxon>
        <taxon>Ornithinimicrobium</taxon>
    </lineage>
</organism>
<name>A0ABV5V1S3_9MICO</name>
<evidence type="ECO:0000313" key="4">
    <source>
        <dbReference type="EMBL" id="MFB9731752.1"/>
    </source>
</evidence>
<comment type="caution">
    <text evidence="4">The sequence shown here is derived from an EMBL/GenBank/DDBJ whole genome shotgun (WGS) entry which is preliminary data.</text>
</comment>
<dbReference type="EMBL" id="JBHMAX010000014">
    <property type="protein sequence ID" value="MFB9731752.1"/>
    <property type="molecule type" value="Genomic_DNA"/>
</dbReference>
<reference evidence="4 5" key="1">
    <citation type="submission" date="2024-09" db="EMBL/GenBank/DDBJ databases">
        <authorList>
            <person name="Sun Q."/>
            <person name="Mori K."/>
        </authorList>
    </citation>
    <scope>NUCLEOTIDE SEQUENCE [LARGE SCALE GENOMIC DNA]</scope>
    <source>
        <strain evidence="4 5">JCM 12763</strain>
    </source>
</reference>
<protein>
    <submittedName>
        <fullName evidence="4">PepSY domain-containing protein</fullName>
    </submittedName>
</protein>